<organism evidence="2 3">
    <name type="scientific">Novosphingobium resinovorum</name>
    <dbReference type="NCBI Taxonomy" id="158500"/>
    <lineage>
        <taxon>Bacteria</taxon>
        <taxon>Pseudomonadati</taxon>
        <taxon>Pseudomonadota</taxon>
        <taxon>Alphaproteobacteria</taxon>
        <taxon>Sphingomonadales</taxon>
        <taxon>Sphingomonadaceae</taxon>
        <taxon>Novosphingobium</taxon>
    </lineage>
</organism>
<dbReference type="EMBL" id="JFYZ01000013">
    <property type="protein sequence ID" value="EZP81207.1"/>
    <property type="molecule type" value="Genomic_DNA"/>
</dbReference>
<protein>
    <recommendedName>
        <fullName evidence="1">GST N-terminal domain-containing protein</fullName>
    </recommendedName>
</protein>
<dbReference type="InterPro" id="IPR036249">
    <property type="entry name" value="Thioredoxin-like_sf"/>
</dbReference>
<accession>A0A031JXV9</accession>
<reference evidence="2 3" key="1">
    <citation type="submission" date="2014-03" db="EMBL/GenBank/DDBJ databases">
        <title>Whole genome sequence of Novosphingobium resinovorum KF1.</title>
        <authorList>
            <person name="Gan H.M."/>
            <person name="Gan H.Y."/>
            <person name="Chew T.H."/>
            <person name="Savka M.A."/>
        </authorList>
    </citation>
    <scope>NUCLEOTIDE SEQUENCE [LARGE SCALE GENOMIC DNA]</scope>
    <source>
        <strain evidence="2 3">KF1</strain>
    </source>
</reference>
<dbReference type="Pfam" id="PF13409">
    <property type="entry name" value="GST_N_2"/>
    <property type="match status" value="1"/>
</dbReference>
<dbReference type="Proteomes" id="UP000024329">
    <property type="component" value="Unassembled WGS sequence"/>
</dbReference>
<dbReference type="AlphaFoldDB" id="A0A031JXV9"/>
<proteinExistence type="predicted"/>
<dbReference type="SUPFAM" id="SSF52833">
    <property type="entry name" value="Thioredoxin-like"/>
    <property type="match status" value="1"/>
</dbReference>
<evidence type="ECO:0000259" key="1">
    <source>
        <dbReference type="Pfam" id="PF13409"/>
    </source>
</evidence>
<evidence type="ECO:0000313" key="2">
    <source>
        <dbReference type="EMBL" id="EZP81207.1"/>
    </source>
</evidence>
<dbReference type="Gene3D" id="3.40.30.10">
    <property type="entry name" value="Glutaredoxin"/>
    <property type="match status" value="1"/>
</dbReference>
<feature type="domain" description="GST N-terminal" evidence="1">
    <location>
        <begin position="15"/>
        <end position="50"/>
    </location>
</feature>
<comment type="caution">
    <text evidence="2">The sequence shown here is derived from an EMBL/GenBank/DDBJ whole genome shotgun (WGS) entry which is preliminary data.</text>
</comment>
<dbReference type="PATRIC" id="fig|158500.4.peg.2935"/>
<name>A0A031JXV9_9SPHN</name>
<gene>
    <name evidence="2" type="ORF">BV97_02868</name>
</gene>
<sequence>MIVSETRCELREVKLSAKPEAMLAISPKGTVPVMVVPEGEVIDQSIDIMRRVLGANDPEGWLERDDPALIAVNDGPFKHDLDRYKYPERHGGDPLRHRAGGLDFLRELDVRLDRTANLSGASRGLADAAVMPFVRQFAAVDADWFAENAPLNVRDWLARHLASPLFEAAMVRVPPWTPETPPVMFPA</sequence>
<dbReference type="InterPro" id="IPR036282">
    <property type="entry name" value="Glutathione-S-Trfase_C_sf"/>
</dbReference>
<dbReference type="CDD" id="cd03196">
    <property type="entry name" value="GST_C_5"/>
    <property type="match status" value="1"/>
</dbReference>
<evidence type="ECO:0000313" key="3">
    <source>
        <dbReference type="Proteomes" id="UP000024329"/>
    </source>
</evidence>
<dbReference type="SUPFAM" id="SSF47616">
    <property type="entry name" value="GST C-terminal domain-like"/>
    <property type="match status" value="1"/>
</dbReference>
<dbReference type="Gene3D" id="1.20.1050.10">
    <property type="match status" value="1"/>
</dbReference>
<dbReference type="InterPro" id="IPR004045">
    <property type="entry name" value="Glutathione_S-Trfase_N"/>
</dbReference>
<dbReference type="eggNOG" id="COG0625">
    <property type="taxonomic scope" value="Bacteria"/>
</dbReference>